<dbReference type="STRING" id="1120955.SAMN03080610_01289"/>
<evidence type="ECO:0000256" key="6">
    <source>
        <dbReference type="ARBA" id="ARBA00023014"/>
    </source>
</evidence>
<dbReference type="InterPro" id="IPR007197">
    <property type="entry name" value="rSAM"/>
</dbReference>
<dbReference type="Proteomes" id="UP000199347">
    <property type="component" value="Unassembled WGS sequence"/>
</dbReference>
<dbReference type="Gene3D" id="3.20.20.70">
    <property type="entry name" value="Aldolase class I"/>
    <property type="match status" value="1"/>
</dbReference>
<dbReference type="Pfam" id="PF04055">
    <property type="entry name" value="Radical_SAM"/>
    <property type="match status" value="1"/>
</dbReference>
<feature type="domain" description="Radical SAM core" evidence="7">
    <location>
        <begin position="169"/>
        <end position="330"/>
    </location>
</feature>
<dbReference type="InterPro" id="IPR013785">
    <property type="entry name" value="Aldolase_TIM"/>
</dbReference>
<keyword evidence="2" id="KW-0004">4Fe-4S</keyword>
<evidence type="ECO:0000256" key="3">
    <source>
        <dbReference type="ARBA" id="ARBA00022691"/>
    </source>
</evidence>
<keyword evidence="5" id="KW-0408">Iron</keyword>
<dbReference type="PANTHER" id="PTHR43273:SF2">
    <property type="entry name" value="RADICAL SAM CORE DOMAIN-CONTAINING PROTEIN"/>
    <property type="match status" value="1"/>
</dbReference>
<dbReference type="InterPro" id="IPR058240">
    <property type="entry name" value="rSAM_sf"/>
</dbReference>
<dbReference type="PROSITE" id="PS01305">
    <property type="entry name" value="MOAA_NIFB_PQQE"/>
    <property type="match status" value="1"/>
</dbReference>
<dbReference type="GO" id="GO:0046872">
    <property type="term" value="F:metal ion binding"/>
    <property type="evidence" value="ECO:0007669"/>
    <property type="project" value="UniProtKB-KW"/>
</dbReference>
<dbReference type="PANTHER" id="PTHR43273">
    <property type="entry name" value="ANAEROBIC SULFATASE-MATURATING ENZYME HOMOLOG ASLB-RELATED"/>
    <property type="match status" value="1"/>
</dbReference>
<keyword evidence="3" id="KW-0949">S-adenosyl-L-methionine</keyword>
<dbReference type="SFLD" id="SFLDS00029">
    <property type="entry name" value="Radical_SAM"/>
    <property type="match status" value="1"/>
</dbReference>
<dbReference type="SFLD" id="SFLDG01067">
    <property type="entry name" value="SPASM/twitch_domain_containing"/>
    <property type="match status" value="1"/>
</dbReference>
<dbReference type="GO" id="GO:0016491">
    <property type="term" value="F:oxidoreductase activity"/>
    <property type="evidence" value="ECO:0007669"/>
    <property type="project" value="InterPro"/>
</dbReference>
<evidence type="ECO:0000256" key="4">
    <source>
        <dbReference type="ARBA" id="ARBA00022723"/>
    </source>
</evidence>
<organism evidence="8 9">
    <name type="scientific">Afifella marina DSM 2698</name>
    <dbReference type="NCBI Taxonomy" id="1120955"/>
    <lineage>
        <taxon>Bacteria</taxon>
        <taxon>Pseudomonadati</taxon>
        <taxon>Pseudomonadota</taxon>
        <taxon>Alphaproteobacteria</taxon>
        <taxon>Hyphomicrobiales</taxon>
        <taxon>Afifellaceae</taxon>
        <taxon>Afifella</taxon>
    </lineage>
</organism>
<keyword evidence="9" id="KW-1185">Reference proteome</keyword>
<keyword evidence="4" id="KW-0479">Metal-binding</keyword>
<evidence type="ECO:0000313" key="8">
    <source>
        <dbReference type="EMBL" id="SCZ30743.1"/>
    </source>
</evidence>
<keyword evidence="6" id="KW-0411">Iron-sulfur</keyword>
<dbReference type="InterPro" id="IPR000385">
    <property type="entry name" value="MoaA_NifB_PqqE_Fe-S-bd_CS"/>
</dbReference>
<accession>A0A1G5N062</accession>
<evidence type="ECO:0000259" key="7">
    <source>
        <dbReference type="Pfam" id="PF04055"/>
    </source>
</evidence>
<dbReference type="RefSeq" id="WP_139163709.1">
    <property type="nucleotide sequence ID" value="NZ_FMVW01000002.1"/>
</dbReference>
<proteinExistence type="predicted"/>
<name>A0A1G5N062_AFIMA</name>
<dbReference type="SUPFAM" id="SSF102114">
    <property type="entry name" value="Radical SAM enzymes"/>
    <property type="match status" value="1"/>
</dbReference>
<dbReference type="AlphaFoldDB" id="A0A1G5N062"/>
<evidence type="ECO:0000256" key="5">
    <source>
        <dbReference type="ARBA" id="ARBA00023004"/>
    </source>
</evidence>
<protein>
    <submittedName>
        <fullName evidence="8">Radical SAM additional 4Fe4S-binding SPASM domain-containing protein</fullName>
    </submittedName>
</protein>
<dbReference type="GO" id="GO:0051539">
    <property type="term" value="F:4 iron, 4 sulfur cluster binding"/>
    <property type="evidence" value="ECO:0007669"/>
    <property type="project" value="UniProtKB-KW"/>
</dbReference>
<evidence type="ECO:0000313" key="9">
    <source>
        <dbReference type="Proteomes" id="UP000199347"/>
    </source>
</evidence>
<comment type="cofactor">
    <cofactor evidence="1">
        <name>[4Fe-4S] cluster</name>
        <dbReference type="ChEBI" id="CHEBI:49883"/>
    </cofactor>
</comment>
<reference evidence="8 9" key="1">
    <citation type="submission" date="2016-10" db="EMBL/GenBank/DDBJ databases">
        <authorList>
            <person name="de Groot N.N."/>
        </authorList>
    </citation>
    <scope>NUCLEOTIDE SEQUENCE [LARGE SCALE GENOMIC DNA]</scope>
    <source>
        <strain evidence="8 9">DSM 2698</strain>
    </source>
</reference>
<dbReference type="InterPro" id="IPR023867">
    <property type="entry name" value="Sulphatase_maturase_rSAM"/>
</dbReference>
<evidence type="ECO:0000256" key="2">
    <source>
        <dbReference type="ARBA" id="ARBA00022485"/>
    </source>
</evidence>
<sequence length="583" mass="64365">MDKTLAASRGTASTAALSPAVAFPGGASPRRLVFAPGVKAIRDFRTGRFALFNDCEVPVSRYLVFDADESDVLALRRGLDEEAFRAAVPRKAEDYLTAFEEERFFAPPEPAADCIRQVRRGYDAAMRARETAFRQDLDEKLEIFRRDGTRPWSTFAPPDSAPFVEVSLLITDACNLRCRYCHVMDNAPAEPSEKAVGVMSEATLAAFARTFVDYIRQRWGIGCLNVVFFGGQPSLKGKVRDFLCHAAAYLSAYAAREKIFIRFAIDDNGTQIDDDLIAFFKAYDVRVALSFDPPVEVNDWQRPFPGHHSKSGKTVENGLRRLLDAGVRVGLRATVSDHNQSAVRRSIEKYAAWGLSAASFIPMQDVAHGRRVAGVAAPDPAILKREYLDAFETVLNLYDWTGRIFDFGPVTSLLHRVARGGERQTCGMGDIYFAVDPTGRAFACHRDLIDRYLIGDVAAPDCTRRLLDAPLEQTCPQVTSFYDPDLFCEHPNACAAEAGNAVSCAACPILAFCGGSCPAASLAHYGCTNIGVSVLVDSDPARGTERCRFSRELVEELFWRFIDEPQGSLFRRYCTALFGEVLA</sequence>
<gene>
    <name evidence="8" type="ORF">SAMN03080610_01289</name>
</gene>
<dbReference type="OrthoDB" id="9782387at2"/>
<dbReference type="EMBL" id="FMVW01000002">
    <property type="protein sequence ID" value="SCZ30743.1"/>
    <property type="molecule type" value="Genomic_DNA"/>
</dbReference>
<dbReference type="CDD" id="cd01335">
    <property type="entry name" value="Radical_SAM"/>
    <property type="match status" value="1"/>
</dbReference>
<evidence type="ECO:0000256" key="1">
    <source>
        <dbReference type="ARBA" id="ARBA00001966"/>
    </source>
</evidence>